<feature type="transmembrane region" description="Helical" evidence="12">
    <location>
        <begin position="162"/>
        <end position="184"/>
    </location>
</feature>
<dbReference type="PANTHER" id="PTHR45436:SF14">
    <property type="entry name" value="SENSOR PROTEIN QSEC"/>
    <property type="match status" value="1"/>
</dbReference>
<evidence type="ECO:0000256" key="10">
    <source>
        <dbReference type="ARBA" id="ARBA00022989"/>
    </source>
</evidence>
<proteinExistence type="predicted"/>
<evidence type="ECO:0000256" key="2">
    <source>
        <dbReference type="ARBA" id="ARBA00004141"/>
    </source>
</evidence>
<accession>A0A967KCA5</accession>
<feature type="transmembrane region" description="Helical" evidence="12">
    <location>
        <begin position="20"/>
        <end position="42"/>
    </location>
</feature>
<keyword evidence="10 12" id="KW-1133">Transmembrane helix</keyword>
<dbReference type="SUPFAM" id="SSF47384">
    <property type="entry name" value="Homodimeric domain of signal transducing histidine kinase"/>
    <property type="match status" value="1"/>
</dbReference>
<comment type="catalytic activity">
    <reaction evidence="1">
        <text>ATP + protein L-histidine = ADP + protein N-phospho-L-histidine.</text>
        <dbReference type="EC" id="2.7.13.3"/>
    </reaction>
</comment>
<dbReference type="GO" id="GO:0005886">
    <property type="term" value="C:plasma membrane"/>
    <property type="evidence" value="ECO:0007669"/>
    <property type="project" value="TreeGrafter"/>
</dbReference>
<evidence type="ECO:0000256" key="3">
    <source>
        <dbReference type="ARBA" id="ARBA00012438"/>
    </source>
</evidence>
<dbReference type="Pfam" id="PF02518">
    <property type="entry name" value="HATPase_c"/>
    <property type="match status" value="1"/>
</dbReference>
<dbReference type="GO" id="GO:0005524">
    <property type="term" value="F:ATP binding"/>
    <property type="evidence" value="ECO:0007669"/>
    <property type="project" value="UniProtKB-KW"/>
</dbReference>
<dbReference type="EMBL" id="JAAQPH010000023">
    <property type="protein sequence ID" value="NIA71562.1"/>
    <property type="molecule type" value="Genomic_DNA"/>
</dbReference>
<evidence type="ECO:0000256" key="1">
    <source>
        <dbReference type="ARBA" id="ARBA00000085"/>
    </source>
</evidence>
<comment type="subcellular location">
    <subcellularLocation>
        <location evidence="2">Membrane</location>
        <topology evidence="2">Multi-pass membrane protein</topology>
    </subcellularLocation>
</comment>
<dbReference type="RefSeq" id="WP_167229306.1">
    <property type="nucleotide sequence ID" value="NZ_JAAQPH010000023.1"/>
</dbReference>
<dbReference type="GO" id="GO:0000155">
    <property type="term" value="F:phosphorelay sensor kinase activity"/>
    <property type="evidence" value="ECO:0007669"/>
    <property type="project" value="InterPro"/>
</dbReference>
<dbReference type="EC" id="2.7.13.3" evidence="3"/>
<gene>
    <name evidence="15" type="ORF">HBA54_23505</name>
</gene>
<dbReference type="PANTHER" id="PTHR45436">
    <property type="entry name" value="SENSOR HISTIDINE KINASE YKOH"/>
    <property type="match status" value="1"/>
</dbReference>
<evidence type="ECO:0000313" key="15">
    <source>
        <dbReference type="EMBL" id="NIA71562.1"/>
    </source>
</evidence>
<dbReference type="InterPro" id="IPR036890">
    <property type="entry name" value="HATPase_C_sf"/>
</dbReference>
<evidence type="ECO:0000256" key="11">
    <source>
        <dbReference type="ARBA" id="ARBA00023012"/>
    </source>
</evidence>
<dbReference type="PROSITE" id="PS50885">
    <property type="entry name" value="HAMP"/>
    <property type="match status" value="1"/>
</dbReference>
<protein>
    <recommendedName>
        <fullName evidence="3">histidine kinase</fullName>
        <ecNumber evidence="3">2.7.13.3</ecNumber>
    </recommendedName>
</protein>
<dbReference type="CDD" id="cd00075">
    <property type="entry name" value="HATPase"/>
    <property type="match status" value="1"/>
</dbReference>
<keyword evidence="6 12" id="KW-0812">Transmembrane</keyword>
<evidence type="ECO:0000256" key="7">
    <source>
        <dbReference type="ARBA" id="ARBA00022741"/>
    </source>
</evidence>
<dbReference type="PROSITE" id="PS50109">
    <property type="entry name" value="HIS_KIN"/>
    <property type="match status" value="1"/>
</dbReference>
<feature type="domain" description="Histidine kinase" evidence="13">
    <location>
        <begin position="245"/>
        <end position="456"/>
    </location>
</feature>
<dbReference type="Pfam" id="PF00512">
    <property type="entry name" value="HisKA"/>
    <property type="match status" value="1"/>
</dbReference>
<dbReference type="Proteomes" id="UP000761264">
    <property type="component" value="Unassembled WGS sequence"/>
</dbReference>
<evidence type="ECO:0000256" key="12">
    <source>
        <dbReference type="SAM" id="Phobius"/>
    </source>
</evidence>
<keyword evidence="12" id="KW-0472">Membrane</keyword>
<evidence type="ECO:0000259" key="13">
    <source>
        <dbReference type="PROSITE" id="PS50109"/>
    </source>
</evidence>
<dbReference type="InterPro" id="IPR036097">
    <property type="entry name" value="HisK_dim/P_sf"/>
</dbReference>
<dbReference type="InterPro" id="IPR005467">
    <property type="entry name" value="His_kinase_dom"/>
</dbReference>
<evidence type="ECO:0000259" key="14">
    <source>
        <dbReference type="PROSITE" id="PS50885"/>
    </source>
</evidence>
<keyword evidence="8 15" id="KW-0418">Kinase</keyword>
<dbReference type="InterPro" id="IPR050428">
    <property type="entry name" value="TCS_sensor_his_kinase"/>
</dbReference>
<evidence type="ECO:0000256" key="9">
    <source>
        <dbReference type="ARBA" id="ARBA00022840"/>
    </source>
</evidence>
<dbReference type="InterPro" id="IPR003661">
    <property type="entry name" value="HisK_dim/P_dom"/>
</dbReference>
<evidence type="ECO:0000256" key="4">
    <source>
        <dbReference type="ARBA" id="ARBA00022553"/>
    </source>
</evidence>
<dbReference type="CDD" id="cd00082">
    <property type="entry name" value="HisKA"/>
    <property type="match status" value="1"/>
</dbReference>
<keyword evidence="7" id="KW-0547">Nucleotide-binding</keyword>
<dbReference type="InterPro" id="IPR003594">
    <property type="entry name" value="HATPase_dom"/>
</dbReference>
<keyword evidence="11" id="KW-0902">Two-component regulatory system</keyword>
<evidence type="ECO:0000313" key="16">
    <source>
        <dbReference type="Proteomes" id="UP000761264"/>
    </source>
</evidence>
<evidence type="ECO:0000256" key="8">
    <source>
        <dbReference type="ARBA" id="ARBA00022777"/>
    </source>
</evidence>
<comment type="caution">
    <text evidence="15">The sequence shown here is derived from an EMBL/GenBank/DDBJ whole genome shotgun (WGS) entry which is preliminary data.</text>
</comment>
<dbReference type="SMART" id="SM00387">
    <property type="entry name" value="HATPase_c"/>
    <property type="match status" value="1"/>
</dbReference>
<evidence type="ECO:0000256" key="6">
    <source>
        <dbReference type="ARBA" id="ARBA00022692"/>
    </source>
</evidence>
<name>A0A967KCA5_9PROT</name>
<keyword evidence="4" id="KW-0597">Phosphoprotein</keyword>
<dbReference type="InterPro" id="IPR003660">
    <property type="entry name" value="HAMP_dom"/>
</dbReference>
<dbReference type="AlphaFoldDB" id="A0A967KCA5"/>
<dbReference type="SMART" id="SM00388">
    <property type="entry name" value="HisKA"/>
    <property type="match status" value="1"/>
</dbReference>
<keyword evidence="9" id="KW-0067">ATP-binding</keyword>
<organism evidence="15 16">
    <name type="scientific">Pelagibius litoralis</name>
    <dbReference type="NCBI Taxonomy" id="374515"/>
    <lineage>
        <taxon>Bacteria</taxon>
        <taxon>Pseudomonadati</taxon>
        <taxon>Pseudomonadota</taxon>
        <taxon>Alphaproteobacteria</taxon>
        <taxon>Rhodospirillales</taxon>
        <taxon>Rhodovibrionaceae</taxon>
        <taxon>Pelagibius</taxon>
    </lineage>
</organism>
<keyword evidence="5" id="KW-0808">Transferase</keyword>
<sequence length="469" mass="50883">MSEPGSLPKRKPWSIARRLISVLTLTFAGFWLLAMIAAAAIVDHEINEVFDSALQETAQRLFPLVLEDIRQHDDAGGRGTLGKPLEFAQHEEYLVYQLRDAQGLVLKRSHDAPRQAFPVALQRGHAEAGGWRFFTEHYASSGLFLHVGERLTHRREAVFETLAWLAAPLGLLIPLVAMAVFWTVRHSLVPVAEVRAAMDARGGANLSPISDATLPEELSPIVQDVNSLLARLEQALASERAFATNSAHELRTPVAAALAQTQRLAAQLENTPERSRVEQLALTLKRLSDLVERLLQLARAEAGIARSREAIDVLPVLKLVVDEFARKGAVGERLNLDDGGHRRLMARIDIDALGIILRNLIDNALFHGTADKPVEIRVDGSGAIHVANACTVVPPARLARLMNRFERGGATVAGAGLGLAIVEALLSQSGGSLELRSPAAGRNDGFEAVLRLDLCHCAAAKQPYSEGFG</sequence>
<reference evidence="15" key="1">
    <citation type="submission" date="2020-03" db="EMBL/GenBank/DDBJ databases">
        <title>Genome of Pelagibius litoralis DSM 21314T.</title>
        <authorList>
            <person name="Wang G."/>
        </authorList>
    </citation>
    <scope>NUCLEOTIDE SEQUENCE</scope>
    <source>
        <strain evidence="15">DSM 21314</strain>
    </source>
</reference>
<dbReference type="Gene3D" id="3.30.565.10">
    <property type="entry name" value="Histidine kinase-like ATPase, C-terminal domain"/>
    <property type="match status" value="1"/>
</dbReference>
<dbReference type="Gene3D" id="1.20.5.1040">
    <property type="entry name" value="Sensor protein qsec"/>
    <property type="match status" value="1"/>
</dbReference>
<feature type="domain" description="HAMP" evidence="14">
    <location>
        <begin position="185"/>
        <end position="237"/>
    </location>
</feature>
<dbReference type="Gene3D" id="1.10.287.130">
    <property type="match status" value="1"/>
</dbReference>
<keyword evidence="16" id="KW-1185">Reference proteome</keyword>
<dbReference type="SUPFAM" id="SSF55874">
    <property type="entry name" value="ATPase domain of HSP90 chaperone/DNA topoisomerase II/histidine kinase"/>
    <property type="match status" value="1"/>
</dbReference>
<evidence type="ECO:0000256" key="5">
    <source>
        <dbReference type="ARBA" id="ARBA00022679"/>
    </source>
</evidence>